<sequence>MADEKTRTSGEVPRPEAKGPILPTTNPEADKPQPPKAVLHPAVYVIAWISLSSSVILFNKWILDTRGFRYPVILTTYHLTFATVATQLMARYTSLLDGRKSVKMTGRVYLRAIVPIGLFFSLSLICGNLTYLYLSVAFIQMIKATTPVAVLLSSWAMGLAPPNLKQLANVSAIVVGVMIATFGEIRFVWIGFLYQLGGLMFEAIRLNLVQALLSSAEYKMDPLVSLYYFAPICAVMNGLVALIWEFPKVSMPEVYNVGLFIFFLNGLCAFLLNVSVVFLIGKTSAVIMTLCGVLKDVMLVVASMLIWGTPVSGLQAFGYAIALGGMVYYKLGLDALKGYAGEAGRQWAEFGATRPALRKVVVIGAVVLFVFVLFGGLAPTYAPDYDPSQYLAGAAEKFGVSS</sequence>
<proteinExistence type="predicted"/>
<protein>
    <submittedName>
        <fullName evidence="1">TPT-domain-containing protein</fullName>
    </submittedName>
</protein>
<dbReference type="EMBL" id="MU393423">
    <property type="protein sequence ID" value="KAI4870743.1"/>
    <property type="molecule type" value="Genomic_DNA"/>
</dbReference>
<evidence type="ECO:0000313" key="1">
    <source>
        <dbReference type="EMBL" id="KAI4870743.1"/>
    </source>
</evidence>
<dbReference type="Proteomes" id="UP001497700">
    <property type="component" value="Unassembled WGS sequence"/>
</dbReference>
<evidence type="ECO:0000313" key="2">
    <source>
        <dbReference type="Proteomes" id="UP001497700"/>
    </source>
</evidence>
<keyword evidence="2" id="KW-1185">Reference proteome</keyword>
<name>A0ACB9ZGF4_9PEZI</name>
<gene>
    <name evidence="1" type="ORF">F4820DRAFT_403230</name>
</gene>
<organism evidence="1 2">
    <name type="scientific">Hypoxylon rubiginosum</name>
    <dbReference type="NCBI Taxonomy" id="110542"/>
    <lineage>
        <taxon>Eukaryota</taxon>
        <taxon>Fungi</taxon>
        <taxon>Dikarya</taxon>
        <taxon>Ascomycota</taxon>
        <taxon>Pezizomycotina</taxon>
        <taxon>Sordariomycetes</taxon>
        <taxon>Xylariomycetidae</taxon>
        <taxon>Xylariales</taxon>
        <taxon>Hypoxylaceae</taxon>
        <taxon>Hypoxylon</taxon>
    </lineage>
</organism>
<accession>A0ACB9ZGF4</accession>
<comment type="caution">
    <text evidence="1">The sequence shown here is derived from an EMBL/GenBank/DDBJ whole genome shotgun (WGS) entry which is preliminary data.</text>
</comment>
<reference evidence="1 2" key="1">
    <citation type="journal article" date="2022" name="New Phytol.">
        <title>Ecological generalism drives hyperdiversity of secondary metabolite gene clusters in xylarialean endophytes.</title>
        <authorList>
            <person name="Franco M.E.E."/>
            <person name="Wisecaver J.H."/>
            <person name="Arnold A.E."/>
            <person name="Ju Y.M."/>
            <person name="Slot J.C."/>
            <person name="Ahrendt S."/>
            <person name="Moore L.P."/>
            <person name="Eastman K.E."/>
            <person name="Scott K."/>
            <person name="Konkel Z."/>
            <person name="Mondo S.J."/>
            <person name="Kuo A."/>
            <person name="Hayes R.D."/>
            <person name="Haridas S."/>
            <person name="Andreopoulos B."/>
            <person name="Riley R."/>
            <person name="LaButti K."/>
            <person name="Pangilinan J."/>
            <person name="Lipzen A."/>
            <person name="Amirebrahimi M."/>
            <person name="Yan J."/>
            <person name="Adam C."/>
            <person name="Keymanesh K."/>
            <person name="Ng V."/>
            <person name="Louie K."/>
            <person name="Northen T."/>
            <person name="Drula E."/>
            <person name="Henrissat B."/>
            <person name="Hsieh H.M."/>
            <person name="Youens-Clark K."/>
            <person name="Lutzoni F."/>
            <person name="Miadlikowska J."/>
            <person name="Eastwood D.C."/>
            <person name="Hamelin R.C."/>
            <person name="Grigoriev I.V."/>
            <person name="U'Ren J.M."/>
        </authorList>
    </citation>
    <scope>NUCLEOTIDE SEQUENCE [LARGE SCALE GENOMIC DNA]</scope>
    <source>
        <strain evidence="1 2">CBS 119005</strain>
    </source>
</reference>